<name>A0ABC9YVM3_9NOCA</name>
<gene>
    <name evidence="1" type="ORF">NSK11_contig00055-0040</name>
</gene>
<protein>
    <submittedName>
        <fullName evidence="1">LysR family transcriptional regulator</fullName>
    </submittedName>
</protein>
<reference evidence="2" key="1">
    <citation type="submission" date="2015-07" db="EMBL/GenBank/DDBJ databases">
        <title>Nocardia seriolae U-1 whole genome shotgun sequence.</title>
        <authorList>
            <person name="Imajoh M."/>
            <person name="Fukumoto Y."/>
            <person name="Sukeda M."/>
            <person name="Yamane J."/>
            <person name="Yamasaki K."/>
            <person name="Shimizu M."/>
            <person name="Ohnishi K."/>
            <person name="Oshima S."/>
        </authorList>
    </citation>
    <scope>NUCLEOTIDE SEQUENCE [LARGE SCALE GENOMIC DNA]</scope>
    <source>
        <strain evidence="2">U-1</strain>
    </source>
</reference>
<keyword evidence="2" id="KW-1185">Reference proteome</keyword>
<dbReference type="EMBL" id="BBYQ01000055">
    <property type="protein sequence ID" value="GAP29416.1"/>
    <property type="molecule type" value="Genomic_DNA"/>
</dbReference>
<accession>A0ABC9YVM3</accession>
<dbReference type="AlphaFoldDB" id="A0ABC9YVM3"/>
<organism evidence="1 2">
    <name type="scientific">Nocardia seriolae</name>
    <dbReference type="NCBI Taxonomy" id="37332"/>
    <lineage>
        <taxon>Bacteria</taxon>
        <taxon>Bacillati</taxon>
        <taxon>Actinomycetota</taxon>
        <taxon>Actinomycetes</taxon>
        <taxon>Mycobacteriales</taxon>
        <taxon>Nocardiaceae</taxon>
        <taxon>Nocardia</taxon>
    </lineage>
</organism>
<evidence type="ECO:0000313" key="1">
    <source>
        <dbReference type="EMBL" id="GAP29416.1"/>
    </source>
</evidence>
<proteinExistence type="predicted"/>
<reference evidence="1 2" key="2">
    <citation type="journal article" date="2016" name="Genome Announc.">
        <title>Draft Genome Sequence of Erythromycin- and Oxytetracycline-Sensitive Nocardia seriolae Strain U-1 (NBRC 110359).</title>
        <authorList>
            <person name="Imajoh M."/>
            <person name="Sukeda M."/>
            <person name="Shimizu M."/>
            <person name="Yamane J."/>
            <person name="Ohnishi K."/>
            <person name="Oshima S."/>
        </authorList>
    </citation>
    <scope>NUCLEOTIDE SEQUENCE [LARGE SCALE GENOMIC DNA]</scope>
    <source>
        <strain evidence="1 2">U-1</strain>
    </source>
</reference>
<sequence>MTATPVKPMIMNSRRPYRSPRWPMASSNPEKASVNASTIHCRPLISACNCTAIDGSATFTSVLSSTTRSSARQMATSAAAFARCDSPVAVRPDPRLAIETVIRHLLTKPIGLPARSE</sequence>
<evidence type="ECO:0000313" key="2">
    <source>
        <dbReference type="Proteomes" id="UP000037179"/>
    </source>
</evidence>
<dbReference type="Proteomes" id="UP000037179">
    <property type="component" value="Unassembled WGS sequence"/>
</dbReference>
<comment type="caution">
    <text evidence="1">The sequence shown here is derived from an EMBL/GenBank/DDBJ whole genome shotgun (WGS) entry which is preliminary data.</text>
</comment>